<dbReference type="AlphaFoldDB" id="M0ATZ0"/>
<dbReference type="eggNOG" id="arCOG11866">
    <property type="taxonomic scope" value="Archaea"/>
</dbReference>
<evidence type="ECO:0000313" key="2">
    <source>
        <dbReference type="Proteomes" id="UP000011554"/>
    </source>
</evidence>
<name>M0ATZ0_NATA1</name>
<keyword evidence="2" id="KW-1185">Reference proteome</keyword>
<gene>
    <name evidence="1" type="ORF">C481_09812</name>
</gene>
<proteinExistence type="predicted"/>
<dbReference type="Proteomes" id="UP000011554">
    <property type="component" value="Unassembled WGS sequence"/>
</dbReference>
<sequence length="118" mass="12339">MKRTLAITLTVALLGGLMFMGFAGTAAAQNDVNQTTGDATVDIDVDQENNNAQVGVAESSSSPFSVGYHSSTFSYSDAEVNQVQLVEQTNENEIEDVSAESGDNINVGDISVDGFNGL</sequence>
<organism evidence="1 2">
    <name type="scientific">Natrialba asiatica (strain ATCC 700177 / DSM 12278 / JCM 9576 / FERM P-10747 / NBRC 102637 / 172P1)</name>
    <dbReference type="NCBI Taxonomy" id="29540"/>
    <lineage>
        <taxon>Archaea</taxon>
        <taxon>Methanobacteriati</taxon>
        <taxon>Methanobacteriota</taxon>
        <taxon>Stenosarchaea group</taxon>
        <taxon>Halobacteria</taxon>
        <taxon>Halobacteriales</taxon>
        <taxon>Natrialbaceae</taxon>
        <taxon>Natrialba</taxon>
    </lineage>
</organism>
<dbReference type="EMBL" id="AOIO01000023">
    <property type="protein sequence ID" value="ELZ01807.1"/>
    <property type="molecule type" value="Genomic_DNA"/>
</dbReference>
<comment type="caution">
    <text evidence="1">The sequence shown here is derived from an EMBL/GenBank/DDBJ whole genome shotgun (WGS) entry which is preliminary data.</text>
</comment>
<dbReference type="OrthoDB" id="170269at2157"/>
<protein>
    <submittedName>
        <fullName evidence="1">Uncharacterized protein</fullName>
    </submittedName>
</protein>
<dbReference type="PATRIC" id="fig|29540.5.peg.1999"/>
<evidence type="ECO:0000313" key="1">
    <source>
        <dbReference type="EMBL" id="ELZ01807.1"/>
    </source>
</evidence>
<reference evidence="1 2" key="1">
    <citation type="journal article" date="2014" name="PLoS Genet.">
        <title>Phylogenetically driven sequencing of extremely halophilic archaea reveals strategies for static and dynamic osmo-response.</title>
        <authorList>
            <person name="Becker E.A."/>
            <person name="Seitzer P.M."/>
            <person name="Tritt A."/>
            <person name="Larsen D."/>
            <person name="Krusor M."/>
            <person name="Yao A.I."/>
            <person name="Wu D."/>
            <person name="Madern D."/>
            <person name="Eisen J.A."/>
            <person name="Darling A.E."/>
            <person name="Facciotti M.T."/>
        </authorList>
    </citation>
    <scope>NUCLEOTIDE SEQUENCE [LARGE SCALE GENOMIC DNA]</scope>
    <source>
        <strain evidence="1 2">DSM 12278</strain>
    </source>
</reference>
<accession>M0ATZ0</accession>